<keyword evidence="2" id="KW-0812">Transmembrane</keyword>
<dbReference type="PANTHER" id="PTHR30576">
    <property type="entry name" value="COLANIC BIOSYNTHESIS UDP-GLUCOSE LIPID CARRIER TRANSFERASE"/>
    <property type="match status" value="1"/>
</dbReference>
<keyword evidence="4" id="KW-0808">Transferase</keyword>
<keyword evidence="2" id="KW-1133">Transmembrane helix</keyword>
<evidence type="ECO:0000313" key="5">
    <source>
        <dbReference type="Proteomes" id="UP001597218"/>
    </source>
</evidence>
<gene>
    <name evidence="4" type="ORF">ACFSFY_05430</name>
</gene>
<dbReference type="Proteomes" id="UP001597218">
    <property type="component" value="Unassembled WGS sequence"/>
</dbReference>
<dbReference type="InterPro" id="IPR003362">
    <property type="entry name" value="Bact_transf"/>
</dbReference>
<evidence type="ECO:0000256" key="1">
    <source>
        <dbReference type="ARBA" id="ARBA00006464"/>
    </source>
</evidence>
<organism evidence="4 5">
    <name type="scientific">Sporosarcina siberiensis</name>
    <dbReference type="NCBI Taxonomy" id="1365606"/>
    <lineage>
        <taxon>Bacteria</taxon>
        <taxon>Bacillati</taxon>
        <taxon>Bacillota</taxon>
        <taxon>Bacilli</taxon>
        <taxon>Bacillales</taxon>
        <taxon>Caryophanaceae</taxon>
        <taxon>Sporosarcina</taxon>
    </lineage>
</organism>
<comment type="similarity">
    <text evidence="1">Belongs to the bacterial sugar transferase family.</text>
</comment>
<feature type="transmembrane region" description="Helical" evidence="2">
    <location>
        <begin position="14"/>
        <end position="37"/>
    </location>
</feature>
<protein>
    <submittedName>
        <fullName evidence="4">Sugar transferase</fullName>
    </submittedName>
</protein>
<reference evidence="5" key="1">
    <citation type="journal article" date="2019" name="Int. J. Syst. Evol. Microbiol.">
        <title>The Global Catalogue of Microorganisms (GCM) 10K type strain sequencing project: providing services to taxonomists for standard genome sequencing and annotation.</title>
        <authorList>
            <consortium name="The Broad Institute Genomics Platform"/>
            <consortium name="The Broad Institute Genome Sequencing Center for Infectious Disease"/>
            <person name="Wu L."/>
            <person name="Ma J."/>
        </authorList>
    </citation>
    <scope>NUCLEOTIDE SEQUENCE [LARGE SCALE GENOMIC DNA]</scope>
    <source>
        <strain evidence="5">CGMCC 4.7177</strain>
    </source>
</reference>
<sequence length="204" mass="23377">MSLSYLFWKRVFDIGTSLLLIILCMPLLLFFSLLSLITQGKPILFKQTRTGLNNKSFIIWKFRTMKECIKEKGEHIYDWGESVPDEFIFKTGSNSQVTKLGKIYRKYSIDELPQLFNVLIGDMSIVGPRPEIPAITKYYDVHQARRLNVKPGITGYAQINGRSEINHGKKIKLDLNYVENCSILLDIKILLNTVVLVLKGKGAY</sequence>
<keyword evidence="5" id="KW-1185">Reference proteome</keyword>
<comment type="caution">
    <text evidence="4">The sequence shown here is derived from an EMBL/GenBank/DDBJ whole genome shotgun (WGS) entry which is preliminary data.</text>
</comment>
<keyword evidence="2" id="KW-0472">Membrane</keyword>
<evidence type="ECO:0000259" key="3">
    <source>
        <dbReference type="Pfam" id="PF02397"/>
    </source>
</evidence>
<dbReference type="EMBL" id="JBHUGI010000010">
    <property type="protein sequence ID" value="MFD1927505.1"/>
    <property type="molecule type" value="Genomic_DNA"/>
</dbReference>
<accession>A0ABW4SFB5</accession>
<feature type="domain" description="Bacterial sugar transferase" evidence="3">
    <location>
        <begin position="9"/>
        <end position="199"/>
    </location>
</feature>
<dbReference type="RefSeq" id="WP_381536238.1">
    <property type="nucleotide sequence ID" value="NZ_JBHUGI010000010.1"/>
</dbReference>
<evidence type="ECO:0000313" key="4">
    <source>
        <dbReference type="EMBL" id="MFD1927505.1"/>
    </source>
</evidence>
<dbReference type="GO" id="GO:0016740">
    <property type="term" value="F:transferase activity"/>
    <property type="evidence" value="ECO:0007669"/>
    <property type="project" value="UniProtKB-KW"/>
</dbReference>
<evidence type="ECO:0000256" key="2">
    <source>
        <dbReference type="SAM" id="Phobius"/>
    </source>
</evidence>
<name>A0ABW4SFB5_9BACL</name>
<dbReference type="PANTHER" id="PTHR30576:SF0">
    <property type="entry name" value="UNDECAPRENYL-PHOSPHATE N-ACETYLGALACTOSAMINYL 1-PHOSPHATE TRANSFERASE-RELATED"/>
    <property type="match status" value="1"/>
</dbReference>
<proteinExistence type="inferred from homology"/>
<dbReference type="Pfam" id="PF02397">
    <property type="entry name" value="Bac_transf"/>
    <property type="match status" value="1"/>
</dbReference>